<proteinExistence type="inferred from homology"/>
<evidence type="ECO:0000259" key="3">
    <source>
        <dbReference type="Pfam" id="PF01055"/>
    </source>
</evidence>
<keyword evidence="6" id="KW-1185">Reference proteome</keyword>
<comment type="similarity">
    <text evidence="1 2">Belongs to the glycosyl hydrolase 31 family.</text>
</comment>
<feature type="domain" description="DUF5110" evidence="4">
    <location>
        <begin position="402"/>
        <end position="459"/>
    </location>
</feature>
<evidence type="ECO:0000313" key="5">
    <source>
        <dbReference type="EMBL" id="KAJ9130740.1"/>
    </source>
</evidence>
<dbReference type="Gene3D" id="2.60.40.1760">
    <property type="entry name" value="glycosyl hydrolase (family 31)"/>
    <property type="match status" value="1"/>
</dbReference>
<feature type="domain" description="Glycoside hydrolase family 31 TIM barrel" evidence="3">
    <location>
        <begin position="270"/>
        <end position="349"/>
    </location>
</feature>
<evidence type="ECO:0000259" key="4">
    <source>
        <dbReference type="Pfam" id="PF17137"/>
    </source>
</evidence>
<dbReference type="InterPro" id="IPR017853">
    <property type="entry name" value="GH"/>
</dbReference>
<evidence type="ECO:0000256" key="1">
    <source>
        <dbReference type="ARBA" id="ARBA00007806"/>
    </source>
</evidence>
<dbReference type="Gene3D" id="2.60.40.1180">
    <property type="entry name" value="Golgi alpha-mannosidase II"/>
    <property type="match status" value="1"/>
</dbReference>
<dbReference type="PANTHER" id="PTHR22762:SF120">
    <property type="entry name" value="HETEROGLYCAN GLUCOSIDASE 1"/>
    <property type="match status" value="1"/>
</dbReference>
<dbReference type="Proteomes" id="UP001174677">
    <property type="component" value="Unassembled WGS sequence"/>
</dbReference>
<protein>
    <recommendedName>
        <fullName evidence="7">DUF5110 domain-containing protein</fullName>
    </recommendedName>
</protein>
<keyword evidence="2" id="KW-0326">Glycosidase</keyword>
<dbReference type="SUPFAM" id="SSF51445">
    <property type="entry name" value="(Trans)glycosidases"/>
    <property type="match status" value="1"/>
</dbReference>
<dbReference type="InterPro" id="IPR000322">
    <property type="entry name" value="Glyco_hydro_31_TIM"/>
</dbReference>
<dbReference type="PANTHER" id="PTHR22762">
    <property type="entry name" value="ALPHA-GLUCOSIDASE"/>
    <property type="match status" value="1"/>
</dbReference>
<dbReference type="InterPro" id="IPR033403">
    <property type="entry name" value="DUF5110"/>
</dbReference>
<dbReference type="Pfam" id="PF01055">
    <property type="entry name" value="Glyco_hydro_31_2nd"/>
    <property type="match status" value="2"/>
</dbReference>
<dbReference type="EMBL" id="JARPOI010000042">
    <property type="protein sequence ID" value="KAJ9130740.1"/>
    <property type="molecule type" value="Genomic_DNA"/>
</dbReference>
<dbReference type="Pfam" id="PF17137">
    <property type="entry name" value="DUF5110"/>
    <property type="match status" value="1"/>
</dbReference>
<feature type="non-terminal residue" evidence="5">
    <location>
        <position position="1"/>
    </location>
</feature>
<gene>
    <name evidence="5" type="ORF">P3X46_034131</name>
</gene>
<evidence type="ECO:0008006" key="7">
    <source>
        <dbReference type="Google" id="ProtNLM"/>
    </source>
</evidence>
<organism evidence="5 6">
    <name type="scientific">Hevea brasiliensis</name>
    <name type="common">Para rubber tree</name>
    <name type="synonym">Siphonia brasiliensis</name>
    <dbReference type="NCBI Taxonomy" id="3981"/>
    <lineage>
        <taxon>Eukaryota</taxon>
        <taxon>Viridiplantae</taxon>
        <taxon>Streptophyta</taxon>
        <taxon>Embryophyta</taxon>
        <taxon>Tracheophyta</taxon>
        <taxon>Spermatophyta</taxon>
        <taxon>Magnoliopsida</taxon>
        <taxon>eudicotyledons</taxon>
        <taxon>Gunneridae</taxon>
        <taxon>Pentapetalae</taxon>
        <taxon>rosids</taxon>
        <taxon>fabids</taxon>
        <taxon>Malpighiales</taxon>
        <taxon>Euphorbiaceae</taxon>
        <taxon>Crotonoideae</taxon>
        <taxon>Micrandreae</taxon>
        <taxon>Hevea</taxon>
    </lineage>
</organism>
<feature type="non-terminal residue" evidence="5">
    <location>
        <position position="664"/>
    </location>
</feature>
<sequence>LKVPSFFFTNKDLELPMVTNQAQSIPNITSKYITGRGTKFARRTLPSTTAGLLGKTISTSILSLIFTWNTDSYGYGSETIPLYQSHPGVLAILPNGGVLADATQCCEIDLRKESIIQFIPSASYPVITFGPFASPIAVLKSLSHAFVLGYQQCHWSYNSSKRVREKGIPCDVIWIAIDYMDGFRCFTCDQAWEVWPGPCVVPDFTQLKVCSWWASLVKDFISDDDHSCYHNIYGMLMGISTFEGMKLANENKHPFVLTRLFYIILVLLYEHGLSDQPFLRPDISGFFGNATPKLFGRWMDVSAMFPFCHGHSEKGFFDHEPWSIGEECEEVCRQTLKRCYRFIPHLYTQNPKNPSLGTTENSFLLGPLLVYDLPTLYLQGRSIIPLGPPHQHVGEANFFDDLTLIVALGENGQAKGILFEDDGDGYEFTKGGYLVTPYAAERLYSVVIVRVSEAEGAWMDVVQIITLVENDVSESVATSKQQYRSHLESSKHTPDVEEVSRSRGGELSKIPIELKSELSKILIELKSGDWIVKIVAWIGGGIISIEHLPSGTQWLHSRIEIDGYEEYSATEYRSDGCSKEYKVIEKNFLVGEILSMRDFEHAIEDESLILECDIGGGLVLQRVHSNFTLLHPMETLVLFTSVNRSNHEILLLGINFMNGIVCRM</sequence>
<dbReference type="Gene3D" id="3.20.20.80">
    <property type="entry name" value="Glycosidases"/>
    <property type="match status" value="3"/>
</dbReference>
<feature type="domain" description="Glycoside hydrolase family 31 TIM barrel" evidence="3">
    <location>
        <begin position="145"/>
        <end position="190"/>
    </location>
</feature>
<reference evidence="5 6" key="1">
    <citation type="journal article" date="2023" name="Plant Biotechnol. J.">
        <title>Chromosome-level wild Hevea brasiliensis genome provides new tools for genomic-assisted breeding and valuable loci to elevate rubber yield.</title>
        <authorList>
            <person name="Cheng H."/>
            <person name="Song X."/>
            <person name="Hu Y."/>
            <person name="Wu T."/>
            <person name="Yang Q."/>
            <person name="An Z."/>
            <person name="Feng S."/>
            <person name="Deng Z."/>
            <person name="Wu W."/>
            <person name="Zeng X."/>
            <person name="Tu M."/>
            <person name="Wang X."/>
            <person name="Huang H."/>
        </authorList>
    </citation>
    <scope>NUCLEOTIDE SEQUENCE [LARGE SCALE GENOMIC DNA]</scope>
    <source>
        <strain evidence="5">MT/VB/25A 57/8</strain>
    </source>
</reference>
<dbReference type="InterPro" id="IPR013780">
    <property type="entry name" value="Glyco_hydro_b"/>
</dbReference>
<name>A0ABQ9KCY8_HEVBR</name>
<comment type="caution">
    <text evidence="5">The sequence shown here is derived from an EMBL/GenBank/DDBJ whole genome shotgun (WGS) entry which is preliminary data.</text>
</comment>
<accession>A0ABQ9KCY8</accession>
<evidence type="ECO:0000313" key="6">
    <source>
        <dbReference type="Proteomes" id="UP001174677"/>
    </source>
</evidence>
<keyword evidence="2" id="KW-0378">Hydrolase</keyword>
<evidence type="ECO:0000256" key="2">
    <source>
        <dbReference type="RuleBase" id="RU361185"/>
    </source>
</evidence>